<evidence type="ECO:0000256" key="6">
    <source>
        <dbReference type="ARBA" id="ARBA00022871"/>
    </source>
</evidence>
<evidence type="ECO:0000259" key="15">
    <source>
        <dbReference type="Pfam" id="PF13229"/>
    </source>
</evidence>
<dbReference type="Ensembl" id="ENSCMIT00000043671.1">
    <property type="protein sequence ID" value="ENSCMIP00000043050.1"/>
    <property type="gene ID" value="ENSCMIG00000017878.1"/>
</dbReference>
<reference evidence="18" key="4">
    <citation type="submission" date="2025-05" db="UniProtKB">
        <authorList>
            <consortium name="Ensembl"/>
        </authorList>
    </citation>
    <scope>IDENTIFICATION</scope>
</reference>
<dbReference type="KEGG" id="cmk:103179990"/>
<reference evidence="17 19" key="3">
    <citation type="journal article" date="2014" name="Nature">
        <title>Elephant shark genome provides unique insights into gnathostome evolution.</title>
        <authorList>
            <consortium name="International Elephant Shark Genome Sequencing Consortium"/>
            <person name="Venkatesh B."/>
            <person name="Lee A.P."/>
            <person name="Ravi V."/>
            <person name="Maurya A.K."/>
            <person name="Lian M.M."/>
            <person name="Swann J.B."/>
            <person name="Ohta Y."/>
            <person name="Flajnik M.F."/>
            <person name="Sutoh Y."/>
            <person name="Kasahara M."/>
            <person name="Hoon S."/>
            <person name="Gangu V."/>
            <person name="Roy S.W."/>
            <person name="Irimia M."/>
            <person name="Korzh V."/>
            <person name="Kondrychyn I."/>
            <person name="Lim Z.W."/>
            <person name="Tay B.H."/>
            <person name="Tohari S."/>
            <person name="Kong K.W."/>
            <person name="Ho S."/>
            <person name="Lorente-Galdos B."/>
            <person name="Quilez J."/>
            <person name="Marques-Bonet T."/>
            <person name="Raney B.J."/>
            <person name="Ingham P.W."/>
            <person name="Tay A."/>
            <person name="Hillier L.W."/>
            <person name="Minx P."/>
            <person name="Boehm T."/>
            <person name="Wilson R.K."/>
            <person name="Brenner S."/>
            <person name="Warren W.C."/>
        </authorList>
    </citation>
    <scope>NUCLEOTIDE SEQUENCE</scope>
    <source>
        <tissue evidence="17">Testis</tissue>
    </source>
</reference>
<dbReference type="OrthoDB" id="5978115at2759"/>
<dbReference type="PANTHER" id="PTHR14695:SF7">
    <property type="entry name" value="TESTICULAR SPINDLE-ASSOCIATED PROTEIN SHCBP1L"/>
    <property type="match status" value="1"/>
</dbReference>
<dbReference type="Gene3D" id="2.160.20.10">
    <property type="entry name" value="Single-stranded right-handed beta-helix, Pectin lyase-like"/>
    <property type="match status" value="1"/>
</dbReference>
<dbReference type="AlphaFoldDB" id="V9KJN2"/>
<evidence type="ECO:0000259" key="16">
    <source>
        <dbReference type="Pfam" id="PF23762"/>
    </source>
</evidence>
<dbReference type="STRING" id="7868.ENSCMIP00000043050"/>
<dbReference type="GO" id="GO:0072687">
    <property type="term" value="C:meiotic spindle"/>
    <property type="evidence" value="ECO:0007669"/>
    <property type="project" value="TreeGrafter"/>
</dbReference>
<evidence type="ECO:0000256" key="1">
    <source>
        <dbReference type="ARBA" id="ARBA00004186"/>
    </source>
</evidence>
<dbReference type="OMA" id="INLWCDM"/>
<feature type="region of interest" description="Disordered" evidence="14">
    <location>
        <begin position="1"/>
        <end position="72"/>
    </location>
</feature>
<evidence type="ECO:0000256" key="13">
    <source>
        <dbReference type="ARBA" id="ARBA00079389"/>
    </source>
</evidence>
<dbReference type="Proteomes" id="UP000314986">
    <property type="component" value="Unassembled WGS sequence"/>
</dbReference>
<evidence type="ECO:0000256" key="2">
    <source>
        <dbReference type="ARBA" id="ARBA00022490"/>
    </source>
</evidence>
<evidence type="ECO:0000256" key="9">
    <source>
        <dbReference type="ARBA" id="ARBA00023212"/>
    </source>
</evidence>
<dbReference type="InterPro" id="IPR045140">
    <property type="entry name" value="SHCBP1-like"/>
</dbReference>
<evidence type="ECO:0000256" key="10">
    <source>
        <dbReference type="ARBA" id="ARBA00054357"/>
    </source>
</evidence>
<reference evidence="19" key="2">
    <citation type="journal article" date="2007" name="PLoS Biol.">
        <title>Survey sequencing and comparative analysis of the elephant shark (Callorhinchus milii) genome.</title>
        <authorList>
            <person name="Venkatesh B."/>
            <person name="Kirkness E.F."/>
            <person name="Loh Y.H."/>
            <person name="Halpern A.L."/>
            <person name="Lee A.P."/>
            <person name="Johnson J."/>
            <person name="Dandona N."/>
            <person name="Viswanathan L.D."/>
            <person name="Tay A."/>
            <person name="Venter J.C."/>
            <person name="Strausberg R.L."/>
            <person name="Brenner S."/>
        </authorList>
    </citation>
    <scope>NUCLEOTIDE SEQUENCE [LARGE SCALE GENOMIC DNA]</scope>
</reference>
<dbReference type="Pfam" id="PF23762">
    <property type="entry name" value="SHCBP_N"/>
    <property type="match status" value="1"/>
</dbReference>
<evidence type="ECO:0000256" key="11">
    <source>
        <dbReference type="ARBA" id="ARBA00061841"/>
    </source>
</evidence>
<protein>
    <recommendedName>
        <fullName evidence="12">Testicular spindle-associated protein SHCBP1L</fullName>
    </recommendedName>
    <alternativeName>
        <fullName evidence="13">SHC SH2 domain-binding protein 1-like protein</fullName>
    </alternativeName>
</protein>
<reference evidence="19" key="1">
    <citation type="journal article" date="2006" name="Science">
        <title>Ancient noncoding elements conserved in the human genome.</title>
        <authorList>
            <person name="Venkatesh B."/>
            <person name="Kirkness E.F."/>
            <person name="Loh Y.H."/>
            <person name="Halpern A.L."/>
            <person name="Lee A.P."/>
            <person name="Johnson J."/>
            <person name="Dandona N."/>
            <person name="Viswanathan L.D."/>
            <person name="Tay A."/>
            <person name="Venter J.C."/>
            <person name="Strausberg R.L."/>
            <person name="Brenner S."/>
        </authorList>
    </citation>
    <scope>NUCLEOTIDE SEQUENCE [LARGE SCALE GENOMIC DNA]</scope>
</reference>
<evidence type="ECO:0000256" key="4">
    <source>
        <dbReference type="ARBA" id="ARBA00022737"/>
    </source>
</evidence>
<keyword evidence="19" id="KW-1185">Reference proteome</keyword>
<keyword evidence="3" id="KW-0597">Phosphoprotein</keyword>
<dbReference type="InterPro" id="IPR039448">
    <property type="entry name" value="Beta_helix"/>
</dbReference>
<dbReference type="GeneID" id="103179990"/>
<dbReference type="InterPro" id="IPR012334">
    <property type="entry name" value="Pectin_lyas_fold"/>
</dbReference>
<feature type="domain" description="SHC SH2" evidence="16">
    <location>
        <begin position="87"/>
        <end position="324"/>
    </location>
</feature>
<keyword evidence="4" id="KW-0677">Repeat</keyword>
<dbReference type="GeneTree" id="ENSGT00940000161173"/>
<feature type="compositionally biased region" description="Basic and acidic residues" evidence="14">
    <location>
        <begin position="1"/>
        <end position="11"/>
    </location>
</feature>
<evidence type="ECO:0000256" key="3">
    <source>
        <dbReference type="ARBA" id="ARBA00022553"/>
    </source>
</evidence>
<feature type="domain" description="Right handed beta helix" evidence="15">
    <location>
        <begin position="452"/>
        <end position="608"/>
    </location>
</feature>
<dbReference type="InterPro" id="IPR057508">
    <property type="entry name" value="SHCBP-like_N"/>
</dbReference>
<evidence type="ECO:0000256" key="8">
    <source>
        <dbReference type="ARBA" id="ARBA00023054"/>
    </source>
</evidence>
<name>V9KJN2_CALMI</name>
<evidence type="ECO:0000256" key="5">
    <source>
        <dbReference type="ARBA" id="ARBA00022782"/>
    </source>
</evidence>
<dbReference type="Pfam" id="PF13229">
    <property type="entry name" value="Beta_helix"/>
    <property type="match status" value="1"/>
</dbReference>
<dbReference type="EMBL" id="JW865601">
    <property type="protein sequence ID" value="AFO98118.1"/>
    <property type="molecule type" value="mRNA"/>
</dbReference>
<evidence type="ECO:0000256" key="14">
    <source>
        <dbReference type="SAM" id="MobiDB-lite"/>
    </source>
</evidence>
<keyword evidence="6" id="KW-0744">Spermatogenesis</keyword>
<dbReference type="GO" id="GO:0030154">
    <property type="term" value="P:cell differentiation"/>
    <property type="evidence" value="ECO:0007669"/>
    <property type="project" value="UniProtKB-KW"/>
</dbReference>
<feature type="compositionally biased region" description="Basic and acidic residues" evidence="14">
    <location>
        <begin position="52"/>
        <end position="62"/>
    </location>
</feature>
<gene>
    <name evidence="18" type="primary">LOC103179990</name>
</gene>
<dbReference type="PANTHER" id="PTHR14695">
    <property type="entry name" value="SHC SH2-DOMAIN BINDING PROTEIN 1-RELATED"/>
    <property type="match status" value="1"/>
</dbReference>
<evidence type="ECO:0000313" key="17">
    <source>
        <dbReference type="EMBL" id="AFO98118.1"/>
    </source>
</evidence>
<comment type="function">
    <text evidence="10">Testis-specific spindle-associated factor that plays a role in spermatogenesis. In association with HSPA2, participates in the maintenance of spindle integrity during meiosis in male germ cells.</text>
</comment>
<dbReference type="GO" id="GO:0007283">
    <property type="term" value="P:spermatogenesis"/>
    <property type="evidence" value="ECO:0007669"/>
    <property type="project" value="UniProtKB-KW"/>
</dbReference>
<proteinExistence type="evidence at transcript level"/>
<dbReference type="SUPFAM" id="SSF51126">
    <property type="entry name" value="Pectin lyase-like"/>
    <property type="match status" value="1"/>
</dbReference>
<dbReference type="InterPro" id="IPR011050">
    <property type="entry name" value="Pectin_lyase_fold/virulence"/>
</dbReference>
<accession>V9KJN2</accession>
<evidence type="ECO:0000313" key="18">
    <source>
        <dbReference type="Ensembl" id="ENSCMIP00000043050.1"/>
    </source>
</evidence>
<comment type="subcellular location">
    <subcellularLocation>
        <location evidence="1">Cytoplasm</location>
        <location evidence="1">Cytoskeleton</location>
        <location evidence="1">Spindle</location>
    </subcellularLocation>
</comment>
<dbReference type="GO" id="GO:0007112">
    <property type="term" value="P:male meiosis cytokinesis"/>
    <property type="evidence" value="ECO:0007669"/>
    <property type="project" value="TreeGrafter"/>
</dbReference>
<evidence type="ECO:0000313" key="19">
    <source>
        <dbReference type="Proteomes" id="UP000314986"/>
    </source>
</evidence>
<keyword evidence="8" id="KW-0175">Coiled coil</keyword>
<evidence type="ECO:0000256" key="12">
    <source>
        <dbReference type="ARBA" id="ARBA00074550"/>
    </source>
</evidence>
<keyword evidence="5" id="KW-0221">Differentiation</keyword>
<dbReference type="FunFam" id="2.160.20.10:FF:000021">
    <property type="entry name" value="SHC binding and spindle associated 1 like"/>
    <property type="match status" value="1"/>
</dbReference>
<sequence>MASCSSERDVACEGQMSSHAAEIELDDDSAGESSGAGSVRALTSSPRPVRAAQREVKCRPTDPEEVEEAQPLPRVYESTVKFTPESRMDLYCDQILASCKAEEADEAMSKYLTEKLCARTTWLGVWKTNPELFFVKYDDGSIPYVGVLVEVTCRPRQSQSSHLRATVSIIEPYSSNIANLPRELVEEILEELDHCVPLLEVYPTDDQDSAVCSIAQALENVRFFYDFLWRDWDDEEACENYTALIEERINLFYDIQDGTIPGPVGQRFKRTLEKYRNKRVELIEYQSNIREDPSAAEAVECWKKYYEILMICGLLKIWEDLRLRAHGPFFPRVLRRRKGQRPSGKIVTHIVAKMMTADMVKDFSSNTLIQQHDNLDAALDNCFSGDTVVIFPGEYQASGLGMLTDDIIVRGAGSREEIVVFSDPTQDNFVASKSPNVCLVHLTLVQRGTTDGIVVVESGHLTLEDCVLKCEGTGVCVLTGAALTMKNCDVMGAQGPGVELYPGSVACLEGNEIHKCSNIKNTDVLKSMLGGIKLKVLPPPKLKLNNNYVHSNNGYGITIIQPDDRHCHDSEEEVLECAAGGDKREEDFLVKAMQDMSLEMNNNKLENNTMGEIGVIVC</sequence>
<keyword evidence="9" id="KW-0206">Cytoskeleton</keyword>
<keyword evidence="7" id="KW-0007">Acetylation</keyword>
<evidence type="ECO:0000256" key="7">
    <source>
        <dbReference type="ARBA" id="ARBA00022990"/>
    </source>
</evidence>
<organism evidence="17">
    <name type="scientific">Callorhinchus milii</name>
    <name type="common">Ghost shark</name>
    <dbReference type="NCBI Taxonomy" id="7868"/>
    <lineage>
        <taxon>Eukaryota</taxon>
        <taxon>Metazoa</taxon>
        <taxon>Chordata</taxon>
        <taxon>Craniata</taxon>
        <taxon>Vertebrata</taxon>
        <taxon>Chondrichthyes</taxon>
        <taxon>Holocephali</taxon>
        <taxon>Chimaeriformes</taxon>
        <taxon>Callorhinchidae</taxon>
        <taxon>Callorhinchus</taxon>
    </lineage>
</organism>
<comment type="subunit">
    <text evidence="11">Interacts with HSPA2; this interaction may promote the recruitment of HSPA2 to the spindle.</text>
</comment>
<keyword evidence="2" id="KW-0963">Cytoplasm</keyword>
<dbReference type="RefSeq" id="XP_007893757.1">
    <property type="nucleotide sequence ID" value="XM_007895566.2"/>
</dbReference>